<proteinExistence type="predicted"/>
<dbReference type="Proteomes" id="UP001497512">
    <property type="component" value="Chromosome 11"/>
</dbReference>
<keyword evidence="2" id="KW-1185">Reference proteome</keyword>
<name>A0ABP0TH16_9BRYO</name>
<sequence>MDGSDLCSLIAIAPSEVPEGAYFVICFAVSNVGANIFRTILMAPLLEDADCYLVVRIIGDVDVGRFSSENCQFSYCGLVEVTG</sequence>
<gene>
    <name evidence="1" type="ORF">CSSPTR1EN2_LOCUS3491</name>
</gene>
<evidence type="ECO:0000313" key="2">
    <source>
        <dbReference type="Proteomes" id="UP001497512"/>
    </source>
</evidence>
<evidence type="ECO:0000313" key="1">
    <source>
        <dbReference type="EMBL" id="CAK9196473.1"/>
    </source>
</evidence>
<reference evidence="1" key="1">
    <citation type="submission" date="2024-02" db="EMBL/GenBank/DDBJ databases">
        <authorList>
            <consortium name="ELIXIR-Norway"/>
            <consortium name="Elixir Norway"/>
        </authorList>
    </citation>
    <scope>NUCLEOTIDE SEQUENCE</scope>
</reference>
<accession>A0ABP0TH16</accession>
<dbReference type="EMBL" id="OZ019903">
    <property type="protein sequence ID" value="CAK9196473.1"/>
    <property type="molecule type" value="Genomic_DNA"/>
</dbReference>
<organism evidence="1 2">
    <name type="scientific">Sphagnum troendelagicum</name>
    <dbReference type="NCBI Taxonomy" id="128251"/>
    <lineage>
        <taxon>Eukaryota</taxon>
        <taxon>Viridiplantae</taxon>
        <taxon>Streptophyta</taxon>
        <taxon>Embryophyta</taxon>
        <taxon>Bryophyta</taxon>
        <taxon>Sphagnophytina</taxon>
        <taxon>Sphagnopsida</taxon>
        <taxon>Sphagnales</taxon>
        <taxon>Sphagnaceae</taxon>
        <taxon>Sphagnum</taxon>
    </lineage>
</organism>
<protein>
    <submittedName>
        <fullName evidence="1">Uncharacterized protein</fullName>
    </submittedName>
</protein>